<dbReference type="Proteomes" id="UP001374893">
    <property type="component" value="Chromosome"/>
</dbReference>
<evidence type="ECO:0000313" key="2">
    <source>
        <dbReference type="EMBL" id="BCX47866.1"/>
    </source>
</evidence>
<feature type="transmembrane region" description="Helical" evidence="1">
    <location>
        <begin position="191"/>
        <end position="213"/>
    </location>
</feature>
<accession>A0ABN6H2L5</accession>
<keyword evidence="1" id="KW-1133">Transmembrane helix</keyword>
<organism evidence="2 3">
    <name type="scientific">Haloferula helveola</name>
    <dbReference type="NCBI Taxonomy" id="490095"/>
    <lineage>
        <taxon>Bacteria</taxon>
        <taxon>Pseudomonadati</taxon>
        <taxon>Verrucomicrobiota</taxon>
        <taxon>Verrucomicrobiia</taxon>
        <taxon>Verrucomicrobiales</taxon>
        <taxon>Verrucomicrobiaceae</taxon>
        <taxon>Haloferula</taxon>
    </lineage>
</organism>
<evidence type="ECO:0000256" key="1">
    <source>
        <dbReference type="SAM" id="Phobius"/>
    </source>
</evidence>
<keyword evidence="1" id="KW-0812">Transmembrane</keyword>
<reference evidence="2 3" key="1">
    <citation type="submission" date="2021-06" db="EMBL/GenBank/DDBJ databases">
        <title>Complete genome of Haloferula helveola possessing various polysaccharide degrading enzymes.</title>
        <authorList>
            <person name="Takami H."/>
            <person name="Huang C."/>
            <person name="Hamasaki K."/>
        </authorList>
    </citation>
    <scope>NUCLEOTIDE SEQUENCE [LARGE SCALE GENOMIC DNA]</scope>
    <source>
        <strain evidence="2 3">CN-1</strain>
    </source>
</reference>
<feature type="transmembrane region" description="Helical" evidence="1">
    <location>
        <begin position="68"/>
        <end position="89"/>
    </location>
</feature>
<feature type="transmembrane region" description="Helical" evidence="1">
    <location>
        <begin position="40"/>
        <end position="61"/>
    </location>
</feature>
<protein>
    <recommendedName>
        <fullName evidence="4">Transmembrane protein</fullName>
    </recommendedName>
</protein>
<sequence length="221" mass="24090">MSIRKVGTILTTVLWGFWLIPLQGKRLAPEVFGIPEIQWTAALVVAALTPSVTLLALGSIFGTGDRRFGLGLLAIASLPWFYNIAIHGIGGNILARTALSLESASDRDSEIIARLVDQAVSAESSDHRGKAAGLLYSMFGVQAIWKNEAGELTNFHPTPEQQERWQATLATNVSLERSTTMLEDQLKQSSWLFGLNLGLYCTVMSGGLVWRAYRPSKLTDG</sequence>
<keyword evidence="3" id="KW-1185">Reference proteome</keyword>
<dbReference type="EMBL" id="AP024702">
    <property type="protein sequence ID" value="BCX47866.1"/>
    <property type="molecule type" value="Genomic_DNA"/>
</dbReference>
<keyword evidence="1" id="KW-0472">Membrane</keyword>
<name>A0ABN6H2L5_9BACT</name>
<evidence type="ECO:0000313" key="3">
    <source>
        <dbReference type="Proteomes" id="UP001374893"/>
    </source>
</evidence>
<proteinExistence type="predicted"/>
<dbReference type="RefSeq" id="WP_338690303.1">
    <property type="nucleotide sequence ID" value="NZ_AP024702.1"/>
</dbReference>
<gene>
    <name evidence="2" type="ORF">HAHE_17740</name>
</gene>
<evidence type="ECO:0008006" key="4">
    <source>
        <dbReference type="Google" id="ProtNLM"/>
    </source>
</evidence>